<dbReference type="Pfam" id="PF02517">
    <property type="entry name" value="Rce1-like"/>
    <property type="match status" value="1"/>
</dbReference>
<accession>A0A4R2TKN0</accession>
<dbReference type="GO" id="GO:0004175">
    <property type="term" value="F:endopeptidase activity"/>
    <property type="evidence" value="ECO:0007669"/>
    <property type="project" value="UniProtKB-ARBA"/>
</dbReference>
<organism evidence="3 4">
    <name type="scientific">Serpentinicella alkaliphila</name>
    <dbReference type="NCBI Taxonomy" id="1734049"/>
    <lineage>
        <taxon>Bacteria</taxon>
        <taxon>Bacillati</taxon>
        <taxon>Bacillota</taxon>
        <taxon>Clostridia</taxon>
        <taxon>Peptostreptococcales</taxon>
        <taxon>Natronincolaceae</taxon>
        <taxon>Serpentinicella</taxon>
    </lineage>
</organism>
<dbReference type="Proteomes" id="UP000295504">
    <property type="component" value="Unassembled WGS sequence"/>
</dbReference>
<dbReference type="RefSeq" id="WP_132847842.1">
    <property type="nucleotide sequence ID" value="NZ_CP058648.1"/>
</dbReference>
<feature type="transmembrane region" description="Helical" evidence="1">
    <location>
        <begin position="301"/>
        <end position="319"/>
    </location>
</feature>
<gene>
    <name evidence="3" type="ORF">EDD79_100726</name>
</gene>
<feature type="transmembrane region" description="Helical" evidence="1">
    <location>
        <begin position="173"/>
        <end position="193"/>
    </location>
</feature>
<dbReference type="OrthoDB" id="2035856at2"/>
<keyword evidence="1" id="KW-0812">Transmembrane</keyword>
<feature type="transmembrane region" description="Helical" evidence="1">
    <location>
        <begin position="119"/>
        <end position="138"/>
    </location>
</feature>
<evidence type="ECO:0000256" key="1">
    <source>
        <dbReference type="SAM" id="Phobius"/>
    </source>
</evidence>
<feature type="transmembrane region" description="Helical" evidence="1">
    <location>
        <begin position="237"/>
        <end position="259"/>
    </location>
</feature>
<feature type="transmembrane region" description="Helical" evidence="1">
    <location>
        <begin position="200"/>
        <end position="217"/>
    </location>
</feature>
<evidence type="ECO:0000313" key="4">
    <source>
        <dbReference type="Proteomes" id="UP000295504"/>
    </source>
</evidence>
<comment type="caution">
    <text evidence="3">The sequence shown here is derived from an EMBL/GenBank/DDBJ whole genome shotgun (WGS) entry which is preliminary data.</text>
</comment>
<feature type="transmembrane region" description="Helical" evidence="1">
    <location>
        <begin position="150"/>
        <end position="167"/>
    </location>
</feature>
<evidence type="ECO:0000259" key="2">
    <source>
        <dbReference type="Pfam" id="PF02517"/>
    </source>
</evidence>
<proteinExistence type="predicted"/>
<sequence>MRGKLKVIDGNILYLISALIYFAIGLFVHFEDERLSLIAIQFFVVLLPTIIYIKVKGASLKETLRLKKIRVKHCFLVGIITILLYPLAMLGNIIILILLSLFGELQPPQIPTPNNVVEYFILILIVSLVAGICEEVLFRGFMLSAYEKIGKTKAIIITSILFGFFHFNLYNLFGPIVLGLVFGYLVFLTDSIFAGIIGHMVNNGFAMTLSFLINIVTEKFPIDELPAEPDMSITTSLMMSFVFLAIVSIITGFIAYVLFEHIRKDIKKLEEVIIYEDEVKFEENNLVEESSEIYITKFSDFVPLIFIVPLYAFVILFQIKQLLGFV</sequence>
<evidence type="ECO:0000313" key="3">
    <source>
        <dbReference type="EMBL" id="TCQ04148.1"/>
    </source>
</evidence>
<feature type="transmembrane region" description="Helical" evidence="1">
    <location>
        <begin position="36"/>
        <end position="53"/>
    </location>
</feature>
<name>A0A4R2TKN0_9FIRM</name>
<dbReference type="GO" id="GO:0080120">
    <property type="term" value="P:CAAX-box protein maturation"/>
    <property type="evidence" value="ECO:0007669"/>
    <property type="project" value="UniProtKB-ARBA"/>
</dbReference>
<keyword evidence="1" id="KW-1133">Transmembrane helix</keyword>
<dbReference type="AlphaFoldDB" id="A0A4R2TKN0"/>
<keyword evidence="4" id="KW-1185">Reference proteome</keyword>
<feature type="domain" description="CAAX prenyl protease 2/Lysostaphin resistance protein A-like" evidence="2">
    <location>
        <begin position="119"/>
        <end position="204"/>
    </location>
</feature>
<dbReference type="InterPro" id="IPR003675">
    <property type="entry name" value="Rce1/LyrA-like_dom"/>
</dbReference>
<dbReference type="EMBL" id="SLYC01000007">
    <property type="protein sequence ID" value="TCQ04148.1"/>
    <property type="molecule type" value="Genomic_DNA"/>
</dbReference>
<feature type="transmembrane region" description="Helical" evidence="1">
    <location>
        <begin position="12"/>
        <end position="30"/>
    </location>
</feature>
<dbReference type="PANTHER" id="PTHR43592">
    <property type="entry name" value="CAAX AMINO TERMINAL PROTEASE"/>
    <property type="match status" value="1"/>
</dbReference>
<reference evidence="3 4" key="1">
    <citation type="submission" date="2019-03" db="EMBL/GenBank/DDBJ databases">
        <title>Genomic Encyclopedia of Type Strains, Phase IV (KMG-IV): sequencing the most valuable type-strain genomes for metagenomic binning, comparative biology and taxonomic classification.</title>
        <authorList>
            <person name="Goeker M."/>
        </authorList>
    </citation>
    <scope>NUCLEOTIDE SEQUENCE [LARGE SCALE GENOMIC DNA]</scope>
    <source>
        <strain evidence="3 4">DSM 100013</strain>
    </source>
</reference>
<feature type="transmembrane region" description="Helical" evidence="1">
    <location>
        <begin position="74"/>
        <end position="99"/>
    </location>
</feature>
<dbReference type="PANTHER" id="PTHR43592:SF15">
    <property type="entry name" value="CAAX AMINO TERMINAL PROTEASE FAMILY PROTEIN"/>
    <property type="match status" value="1"/>
</dbReference>
<protein>
    <recommendedName>
        <fullName evidence="2">CAAX prenyl protease 2/Lysostaphin resistance protein A-like domain-containing protein</fullName>
    </recommendedName>
</protein>
<keyword evidence="1" id="KW-0472">Membrane</keyword>